<reference evidence="10 11" key="1">
    <citation type="submission" date="2016-11" db="EMBL/GenBank/DDBJ databases">
        <title>Draft Genome Sequences of Nine Cyanobacterial Strains from Diverse Habitats.</title>
        <authorList>
            <person name="Zhu T."/>
            <person name="Hou S."/>
            <person name="Lu X."/>
            <person name="Hess W.R."/>
        </authorList>
    </citation>
    <scope>NUCLEOTIDE SEQUENCE [LARGE SCALE GENOMIC DNA]</scope>
    <source>
        <strain evidence="10 11">IAM M-71</strain>
    </source>
</reference>
<keyword evidence="3" id="KW-0547">Nucleotide-binding</keyword>
<evidence type="ECO:0000313" key="11">
    <source>
        <dbReference type="Proteomes" id="UP000185860"/>
    </source>
</evidence>
<dbReference type="Gene3D" id="3.40.50.300">
    <property type="entry name" value="P-loop containing nucleotide triphosphate hydrolases"/>
    <property type="match status" value="1"/>
</dbReference>
<dbReference type="PROSITE" id="PS50929">
    <property type="entry name" value="ABC_TM1F"/>
    <property type="match status" value="1"/>
</dbReference>
<dbReference type="Proteomes" id="UP000185860">
    <property type="component" value="Unassembled WGS sequence"/>
</dbReference>
<dbReference type="SMART" id="SM00382">
    <property type="entry name" value="AAA"/>
    <property type="match status" value="1"/>
</dbReference>
<dbReference type="GO" id="GO:0140359">
    <property type="term" value="F:ABC-type transporter activity"/>
    <property type="evidence" value="ECO:0007669"/>
    <property type="project" value="InterPro"/>
</dbReference>
<dbReference type="InterPro" id="IPR036640">
    <property type="entry name" value="ABC1_TM_sf"/>
</dbReference>
<dbReference type="InterPro" id="IPR039421">
    <property type="entry name" value="Type_1_exporter"/>
</dbReference>
<dbReference type="InterPro" id="IPR011527">
    <property type="entry name" value="ABC1_TM_dom"/>
</dbReference>
<evidence type="ECO:0000256" key="3">
    <source>
        <dbReference type="ARBA" id="ARBA00022741"/>
    </source>
</evidence>
<keyword evidence="6 7" id="KW-0472">Membrane</keyword>
<sequence>MKEAKAIKTLLPLLKIYPFAVPIIVLLGILSSISEGLGISLFIPFIQNFEQLSEPSVNNNFLINFLNNLFVGIPPQQRLFVIPLCILGTILIKNGLLYGNTIFFSWLNWQISHRLRCNIFQQLLRVNYSFLESQQSGKFVSVLNNETWQTAQALAALISLIISVCTISVFVTLLVLISWQLTLLVGLFVIVISSTIQAVTRKVKLLGEQAAQANAVFVNRSMEGLAGMRVIRAFGRESYELEYFEQASDRVCNYFTKLDKLSGGVYPLSEVLYTAALTFILVAAVQDKSNLPTLLTFIFMLYRLQSPLRQLDSARVNIVALSGSVKEVMSLLKCADKTYIRSGNIPFQSLRKGIFFDDVTFKYNDLDRPALQNISLKIPKGKTTAIVGYSGAGKSTLIDLICRFYEVTEGEIYIDSYRLKDLNLASWRERIAIVSQDLYIFNTTLRENIAYGRLDATEEEIIAAAKLANADEFINKLPLGYDTKVGDRGIRLSGGQRQRIALTRAIIRNPEILILDEATNALDSISENLIQESLRTLSQSRTVIVIAHRLSTIEDADQIIVLNEGRVMEQGNLQELLKLNGLFAQLYRLQYRQDQDFMD</sequence>
<dbReference type="AlphaFoldDB" id="A0A1U7IS32"/>
<dbReference type="InterPro" id="IPR003593">
    <property type="entry name" value="AAA+_ATPase"/>
</dbReference>
<evidence type="ECO:0000259" key="9">
    <source>
        <dbReference type="PROSITE" id="PS50929"/>
    </source>
</evidence>
<dbReference type="GO" id="GO:0005886">
    <property type="term" value="C:plasma membrane"/>
    <property type="evidence" value="ECO:0007669"/>
    <property type="project" value="UniProtKB-SubCell"/>
</dbReference>
<dbReference type="Pfam" id="PF00005">
    <property type="entry name" value="ABC_tran"/>
    <property type="match status" value="1"/>
</dbReference>
<dbReference type="PANTHER" id="PTHR24221:SF654">
    <property type="entry name" value="ATP-BINDING CASSETTE SUB-FAMILY B MEMBER 6"/>
    <property type="match status" value="1"/>
</dbReference>
<dbReference type="Gene3D" id="1.20.1560.10">
    <property type="entry name" value="ABC transporter type 1, transmembrane domain"/>
    <property type="match status" value="1"/>
</dbReference>
<dbReference type="STRING" id="454136.NIES2119_04420"/>
<evidence type="ECO:0000313" key="10">
    <source>
        <dbReference type="EMBL" id="OKH40169.1"/>
    </source>
</evidence>
<dbReference type="GO" id="GO:0016887">
    <property type="term" value="F:ATP hydrolysis activity"/>
    <property type="evidence" value="ECO:0007669"/>
    <property type="project" value="InterPro"/>
</dbReference>
<feature type="transmembrane region" description="Helical" evidence="7">
    <location>
        <begin position="80"/>
        <end position="107"/>
    </location>
</feature>
<feature type="domain" description="ABC transporter" evidence="8">
    <location>
        <begin position="354"/>
        <end position="589"/>
    </location>
</feature>
<comment type="subcellular location">
    <subcellularLocation>
        <location evidence="1">Cell membrane</location>
        <topology evidence="1">Multi-pass membrane protein</topology>
    </subcellularLocation>
</comment>
<comment type="caution">
    <text evidence="10">The sequence shown here is derived from an EMBL/GenBank/DDBJ whole genome shotgun (WGS) entry which is preliminary data.</text>
</comment>
<evidence type="ECO:0000256" key="7">
    <source>
        <dbReference type="SAM" id="Phobius"/>
    </source>
</evidence>
<gene>
    <name evidence="10" type="ORF">NIES2119_04420</name>
</gene>
<proteinExistence type="predicted"/>
<evidence type="ECO:0000256" key="2">
    <source>
        <dbReference type="ARBA" id="ARBA00022692"/>
    </source>
</evidence>
<dbReference type="GO" id="GO:0034040">
    <property type="term" value="F:ATPase-coupled lipid transmembrane transporter activity"/>
    <property type="evidence" value="ECO:0007669"/>
    <property type="project" value="TreeGrafter"/>
</dbReference>
<dbReference type="OrthoDB" id="501491at2"/>
<dbReference type="EMBL" id="MRCE01000003">
    <property type="protein sequence ID" value="OKH40169.1"/>
    <property type="molecule type" value="Genomic_DNA"/>
</dbReference>
<dbReference type="SUPFAM" id="SSF90123">
    <property type="entry name" value="ABC transporter transmembrane region"/>
    <property type="match status" value="1"/>
</dbReference>
<keyword evidence="2 7" id="KW-0812">Transmembrane</keyword>
<accession>A0A1U7IS32</accession>
<feature type="transmembrane region" description="Helical" evidence="7">
    <location>
        <begin position="265"/>
        <end position="285"/>
    </location>
</feature>
<name>A0A1U7IS32_9CYAN</name>
<dbReference type="RefSeq" id="WP_073592232.1">
    <property type="nucleotide sequence ID" value="NZ_MRCE01000003.1"/>
</dbReference>
<feature type="domain" description="ABC transmembrane type-1" evidence="9">
    <location>
        <begin position="23"/>
        <end position="311"/>
    </location>
</feature>
<dbReference type="FunFam" id="3.40.50.300:FF:000218">
    <property type="entry name" value="Multidrug ABC transporter ATP-binding protein"/>
    <property type="match status" value="1"/>
</dbReference>
<dbReference type="PROSITE" id="PS50893">
    <property type="entry name" value="ABC_TRANSPORTER_2"/>
    <property type="match status" value="1"/>
</dbReference>
<dbReference type="GO" id="GO:0005524">
    <property type="term" value="F:ATP binding"/>
    <property type="evidence" value="ECO:0007669"/>
    <property type="project" value="UniProtKB-KW"/>
</dbReference>
<feature type="transmembrane region" description="Helical" evidence="7">
    <location>
        <begin position="153"/>
        <end position="177"/>
    </location>
</feature>
<keyword evidence="4" id="KW-0067">ATP-binding</keyword>
<evidence type="ECO:0000256" key="5">
    <source>
        <dbReference type="ARBA" id="ARBA00022989"/>
    </source>
</evidence>
<evidence type="ECO:0000256" key="6">
    <source>
        <dbReference type="ARBA" id="ARBA00023136"/>
    </source>
</evidence>
<dbReference type="InterPro" id="IPR003439">
    <property type="entry name" value="ABC_transporter-like_ATP-bd"/>
</dbReference>
<feature type="transmembrane region" description="Helical" evidence="7">
    <location>
        <begin position="183"/>
        <end position="200"/>
    </location>
</feature>
<feature type="transmembrane region" description="Helical" evidence="7">
    <location>
        <begin position="21"/>
        <end position="46"/>
    </location>
</feature>
<evidence type="ECO:0000256" key="4">
    <source>
        <dbReference type="ARBA" id="ARBA00022840"/>
    </source>
</evidence>
<dbReference type="InterPro" id="IPR027417">
    <property type="entry name" value="P-loop_NTPase"/>
</dbReference>
<keyword evidence="5 7" id="KW-1133">Transmembrane helix</keyword>
<dbReference type="PANTHER" id="PTHR24221">
    <property type="entry name" value="ATP-BINDING CASSETTE SUB-FAMILY B"/>
    <property type="match status" value="1"/>
</dbReference>
<protein>
    <submittedName>
        <fullName evidence="10">ABC transporter</fullName>
    </submittedName>
</protein>
<organism evidence="10 11">
    <name type="scientific">[Phormidium ambiguum] IAM M-71</name>
    <dbReference type="NCBI Taxonomy" id="454136"/>
    <lineage>
        <taxon>Bacteria</taxon>
        <taxon>Bacillati</taxon>
        <taxon>Cyanobacteriota</taxon>
        <taxon>Cyanophyceae</taxon>
        <taxon>Oscillatoriophycideae</taxon>
        <taxon>Aerosakkonematales</taxon>
        <taxon>Aerosakkonemataceae</taxon>
        <taxon>Floridanema</taxon>
    </lineage>
</organism>
<evidence type="ECO:0000256" key="1">
    <source>
        <dbReference type="ARBA" id="ARBA00004651"/>
    </source>
</evidence>
<dbReference type="SUPFAM" id="SSF52540">
    <property type="entry name" value="P-loop containing nucleoside triphosphate hydrolases"/>
    <property type="match status" value="1"/>
</dbReference>
<dbReference type="Pfam" id="PF00664">
    <property type="entry name" value="ABC_membrane"/>
    <property type="match status" value="1"/>
</dbReference>
<evidence type="ECO:0000259" key="8">
    <source>
        <dbReference type="PROSITE" id="PS50893"/>
    </source>
</evidence>